<accession>A0A1I5V080</accession>
<dbReference type="AlphaFoldDB" id="A0A1I5V080"/>
<evidence type="ECO:0000313" key="2">
    <source>
        <dbReference type="EMBL" id="SFQ00879.1"/>
    </source>
</evidence>
<dbReference type="STRING" id="1079859.SAMN04515674_108137"/>
<dbReference type="Proteomes" id="UP000199306">
    <property type="component" value="Unassembled WGS sequence"/>
</dbReference>
<organism evidence="2 3">
    <name type="scientific">Pseudarcicella hirudinis</name>
    <dbReference type="NCBI Taxonomy" id="1079859"/>
    <lineage>
        <taxon>Bacteria</taxon>
        <taxon>Pseudomonadati</taxon>
        <taxon>Bacteroidota</taxon>
        <taxon>Cytophagia</taxon>
        <taxon>Cytophagales</taxon>
        <taxon>Flectobacillaceae</taxon>
        <taxon>Pseudarcicella</taxon>
    </lineage>
</organism>
<evidence type="ECO:0000313" key="3">
    <source>
        <dbReference type="Proteomes" id="UP000199306"/>
    </source>
</evidence>
<evidence type="ECO:0000256" key="1">
    <source>
        <dbReference type="SAM" id="SignalP"/>
    </source>
</evidence>
<dbReference type="Gene3D" id="1.10.260.160">
    <property type="match status" value="1"/>
</dbReference>
<reference evidence="2 3" key="1">
    <citation type="submission" date="2016-10" db="EMBL/GenBank/DDBJ databases">
        <authorList>
            <person name="de Groot N.N."/>
        </authorList>
    </citation>
    <scope>NUCLEOTIDE SEQUENCE [LARGE SCALE GENOMIC DNA]</scope>
    <source>
        <strain evidence="3">E92,LMG 26720,CCM 7988</strain>
    </source>
</reference>
<dbReference type="EMBL" id="FOXH01000008">
    <property type="protein sequence ID" value="SFQ00879.1"/>
    <property type="molecule type" value="Genomic_DNA"/>
</dbReference>
<sequence length="404" mass="45133">MKKQQLYLKFYLFLFLSIWIAGCSSSSDPTPTPQGNKYLVSSTLITNLTKTQIITNANVFFGSDPTLNLFIQAVVKSDLKVYKVIYKTKNADNTDIQASGLLVIPSTTEAMPLISYQHGTQTDETFAPSYFNLKSTDTQGVSLISSNNFIISCPDYIGYGVSKNLEHPYQHRESLAQSSLDMTRASIEFLKQEKTSWNNKLMLTGYSEGGFATMALMKKIEQQFPTEFSLTATTCGAGGYNLSAFVKTILNETTQGVSEYNNYYAWVLRTYNKIYGLNRQMNVYLKEPYATSLQNNGINASLPGSFNLLVTDSFKKGINDGTDTPFINAIKDNDTFDWKPSSPLQLYHGSADKLIFYSNSESTYNAMIARGATNVELKKIEGKDHIGSIQDYLLGTFTFFSSKR</sequence>
<dbReference type="GO" id="GO:0004806">
    <property type="term" value="F:triacylglycerol lipase activity"/>
    <property type="evidence" value="ECO:0007669"/>
    <property type="project" value="InterPro"/>
</dbReference>
<dbReference type="RefSeq" id="WP_092017977.1">
    <property type="nucleotide sequence ID" value="NZ_FOXH01000008.1"/>
</dbReference>
<protein>
    <submittedName>
        <fullName evidence="2">Secretory lipase</fullName>
    </submittedName>
</protein>
<dbReference type="InterPro" id="IPR029058">
    <property type="entry name" value="AB_hydrolase_fold"/>
</dbReference>
<dbReference type="Pfam" id="PF03583">
    <property type="entry name" value="LIP"/>
    <property type="match status" value="1"/>
</dbReference>
<keyword evidence="3" id="KW-1185">Reference proteome</keyword>
<dbReference type="PROSITE" id="PS51257">
    <property type="entry name" value="PROKAR_LIPOPROTEIN"/>
    <property type="match status" value="1"/>
</dbReference>
<dbReference type="InterPro" id="IPR005152">
    <property type="entry name" value="Lipase_secreted"/>
</dbReference>
<feature type="chain" id="PRO_5011476526" evidence="1">
    <location>
        <begin position="27"/>
        <end position="404"/>
    </location>
</feature>
<feature type="signal peptide" evidence="1">
    <location>
        <begin position="1"/>
        <end position="26"/>
    </location>
</feature>
<dbReference type="OrthoDB" id="9798122at2"/>
<dbReference type="GO" id="GO:0016042">
    <property type="term" value="P:lipid catabolic process"/>
    <property type="evidence" value="ECO:0007669"/>
    <property type="project" value="InterPro"/>
</dbReference>
<keyword evidence="1" id="KW-0732">Signal</keyword>
<dbReference type="PANTHER" id="PTHR34853:SF1">
    <property type="entry name" value="LIPASE 5"/>
    <property type="match status" value="1"/>
</dbReference>
<proteinExistence type="predicted"/>
<dbReference type="Gene3D" id="3.40.50.1820">
    <property type="entry name" value="alpha/beta hydrolase"/>
    <property type="match status" value="1"/>
</dbReference>
<name>A0A1I5V080_9BACT</name>
<dbReference type="PANTHER" id="PTHR34853">
    <property type="match status" value="1"/>
</dbReference>
<gene>
    <name evidence="2" type="ORF">SAMN04515674_108137</name>
</gene>
<dbReference type="SUPFAM" id="SSF53474">
    <property type="entry name" value="alpha/beta-Hydrolases"/>
    <property type="match status" value="1"/>
</dbReference>